<evidence type="ECO:0000313" key="3">
    <source>
        <dbReference type="EMBL" id="MBY5958344.1"/>
    </source>
</evidence>
<proteinExistence type="predicted"/>
<dbReference type="Pfam" id="PF11138">
    <property type="entry name" value="DUF2911"/>
    <property type="match status" value="1"/>
</dbReference>
<feature type="region of interest" description="Disordered" evidence="1">
    <location>
        <begin position="26"/>
        <end position="54"/>
    </location>
</feature>
<sequence>MRNLFKVTMTALIGLFMVVGLQAQNEHPAKKEHPSSNEHPAKKEAKASPAKEASGKIGDATITINYSSPGVKGRNIWGELVPLNKVWRAGANEATTFKTDKDLLVEGKELPAGTYSFFVIPHEDATATVIFNKEADQWGAMKYDESKDALRVNVYPSQSNMTERLEYKVNDDGIVMAWEYYKLPIKIKVK</sequence>
<dbReference type="AlphaFoldDB" id="A0A953HLV0"/>
<gene>
    <name evidence="3" type="ORF">KUV50_09395</name>
</gene>
<feature type="compositionally biased region" description="Basic and acidic residues" evidence="1">
    <location>
        <begin position="27"/>
        <end position="46"/>
    </location>
</feature>
<dbReference type="EMBL" id="JAHVHU010000008">
    <property type="protein sequence ID" value="MBY5958344.1"/>
    <property type="molecule type" value="Genomic_DNA"/>
</dbReference>
<keyword evidence="2" id="KW-0732">Signal</keyword>
<evidence type="ECO:0000256" key="2">
    <source>
        <dbReference type="SAM" id="SignalP"/>
    </source>
</evidence>
<evidence type="ECO:0000256" key="1">
    <source>
        <dbReference type="SAM" id="MobiDB-lite"/>
    </source>
</evidence>
<evidence type="ECO:0000313" key="4">
    <source>
        <dbReference type="Proteomes" id="UP000753961"/>
    </source>
</evidence>
<dbReference type="InterPro" id="IPR021314">
    <property type="entry name" value="DUF2911"/>
</dbReference>
<accession>A0A953HLV0</accession>
<dbReference type="RefSeq" id="WP_222579882.1">
    <property type="nucleotide sequence ID" value="NZ_JAHVHU010000008.1"/>
</dbReference>
<organism evidence="3 4">
    <name type="scientific">Membranihabitans marinus</name>
    <dbReference type="NCBI Taxonomy" id="1227546"/>
    <lineage>
        <taxon>Bacteria</taxon>
        <taxon>Pseudomonadati</taxon>
        <taxon>Bacteroidota</taxon>
        <taxon>Saprospiria</taxon>
        <taxon>Saprospirales</taxon>
        <taxon>Saprospiraceae</taxon>
        <taxon>Membranihabitans</taxon>
    </lineage>
</organism>
<protein>
    <submittedName>
        <fullName evidence="3">DUF2911 domain-containing protein</fullName>
    </submittedName>
</protein>
<feature type="signal peptide" evidence="2">
    <location>
        <begin position="1"/>
        <end position="23"/>
    </location>
</feature>
<keyword evidence="4" id="KW-1185">Reference proteome</keyword>
<feature type="chain" id="PRO_5037521935" evidence="2">
    <location>
        <begin position="24"/>
        <end position="190"/>
    </location>
</feature>
<comment type="caution">
    <text evidence="3">The sequence shown here is derived from an EMBL/GenBank/DDBJ whole genome shotgun (WGS) entry which is preliminary data.</text>
</comment>
<reference evidence="3" key="1">
    <citation type="submission" date="2021-06" db="EMBL/GenBank/DDBJ databases">
        <title>44 bacteria genomes isolated from Dapeng, Shenzhen.</title>
        <authorList>
            <person name="Zheng W."/>
            <person name="Yu S."/>
            <person name="Huang Y."/>
        </authorList>
    </citation>
    <scope>NUCLEOTIDE SEQUENCE</scope>
    <source>
        <strain evidence="3">DP5N28-2</strain>
    </source>
</reference>
<dbReference type="Proteomes" id="UP000753961">
    <property type="component" value="Unassembled WGS sequence"/>
</dbReference>
<name>A0A953HLV0_9BACT</name>